<sequence>MTVDKHPKYLGFVLDPEILGNKHIDNIVFKARERLNILRYISGRDWGADAGTLRNMYISLMKPILEYGFPVYCSASVTNLQKFEKVQLSVAWIITGLRNTCPRDIVLFEADLHPLSLMRHACLTNTTTNSEIWTLEIVLQLTSKFGVITTDSGETVPSANGLFYVYIWCCGASHTSPVTKS</sequence>
<dbReference type="AlphaFoldDB" id="A0A8X6VWX1"/>
<keyword evidence="2" id="KW-1185">Reference proteome</keyword>
<reference evidence="1" key="1">
    <citation type="submission" date="2020-08" db="EMBL/GenBank/DDBJ databases">
        <title>Multicomponent nature underlies the extraordinary mechanical properties of spider dragline silk.</title>
        <authorList>
            <person name="Kono N."/>
            <person name="Nakamura H."/>
            <person name="Mori M."/>
            <person name="Yoshida Y."/>
            <person name="Ohtoshi R."/>
            <person name="Malay A.D."/>
            <person name="Moran D.A.P."/>
            <person name="Tomita M."/>
            <person name="Numata K."/>
            <person name="Arakawa K."/>
        </authorList>
    </citation>
    <scope>NUCLEOTIDE SEQUENCE</scope>
</reference>
<keyword evidence="1" id="KW-0808">Transferase</keyword>
<proteinExistence type="predicted"/>
<evidence type="ECO:0000313" key="1">
    <source>
        <dbReference type="EMBL" id="GFY23876.1"/>
    </source>
</evidence>
<gene>
    <name evidence="1" type="primary">RTase_270</name>
    <name evidence="1" type="ORF">TNCV_3536701</name>
</gene>
<organism evidence="1 2">
    <name type="scientific">Trichonephila clavipes</name>
    <name type="common">Golden silk orbweaver</name>
    <name type="synonym">Nephila clavipes</name>
    <dbReference type="NCBI Taxonomy" id="2585209"/>
    <lineage>
        <taxon>Eukaryota</taxon>
        <taxon>Metazoa</taxon>
        <taxon>Ecdysozoa</taxon>
        <taxon>Arthropoda</taxon>
        <taxon>Chelicerata</taxon>
        <taxon>Arachnida</taxon>
        <taxon>Araneae</taxon>
        <taxon>Araneomorphae</taxon>
        <taxon>Entelegynae</taxon>
        <taxon>Araneoidea</taxon>
        <taxon>Nephilidae</taxon>
        <taxon>Trichonephila</taxon>
    </lineage>
</organism>
<comment type="caution">
    <text evidence="1">The sequence shown here is derived from an EMBL/GenBank/DDBJ whole genome shotgun (WGS) entry which is preliminary data.</text>
</comment>
<dbReference type="EMBL" id="BMAU01021367">
    <property type="protein sequence ID" value="GFY23876.1"/>
    <property type="molecule type" value="Genomic_DNA"/>
</dbReference>
<dbReference type="GO" id="GO:0003964">
    <property type="term" value="F:RNA-directed DNA polymerase activity"/>
    <property type="evidence" value="ECO:0007669"/>
    <property type="project" value="UniProtKB-KW"/>
</dbReference>
<name>A0A8X6VWX1_TRICX</name>
<dbReference type="Proteomes" id="UP000887159">
    <property type="component" value="Unassembled WGS sequence"/>
</dbReference>
<protein>
    <submittedName>
        <fullName evidence="1">Putative RNA-directed DNA polymerase from transposon BS</fullName>
    </submittedName>
</protein>
<keyword evidence="1" id="KW-0548">Nucleotidyltransferase</keyword>
<keyword evidence="1" id="KW-0695">RNA-directed DNA polymerase</keyword>
<accession>A0A8X6VWX1</accession>
<evidence type="ECO:0000313" key="2">
    <source>
        <dbReference type="Proteomes" id="UP000887159"/>
    </source>
</evidence>